<dbReference type="EMBL" id="BAABHJ010000032">
    <property type="protein sequence ID" value="GAA4616350.1"/>
    <property type="molecule type" value="Genomic_DNA"/>
</dbReference>
<dbReference type="InterPro" id="IPR011611">
    <property type="entry name" value="PfkB_dom"/>
</dbReference>
<dbReference type="PANTHER" id="PTHR43085">
    <property type="entry name" value="HEXOKINASE FAMILY MEMBER"/>
    <property type="match status" value="1"/>
</dbReference>
<accession>A0ABP8TX35</accession>
<name>A0ABP8TX35_9ACTN</name>
<dbReference type="GO" id="GO:0016301">
    <property type="term" value="F:kinase activity"/>
    <property type="evidence" value="ECO:0007669"/>
    <property type="project" value="UniProtKB-KW"/>
</dbReference>
<dbReference type="CDD" id="cd01166">
    <property type="entry name" value="KdgK"/>
    <property type="match status" value="1"/>
</dbReference>
<keyword evidence="4 7" id="KW-0418">Kinase</keyword>
<dbReference type="PANTHER" id="PTHR43085:SF1">
    <property type="entry name" value="PSEUDOURIDINE KINASE-RELATED"/>
    <property type="match status" value="1"/>
</dbReference>
<dbReference type="Gene3D" id="3.40.1190.20">
    <property type="match status" value="1"/>
</dbReference>
<evidence type="ECO:0000256" key="5">
    <source>
        <dbReference type="ARBA" id="ARBA00022840"/>
    </source>
</evidence>
<evidence type="ECO:0000256" key="4">
    <source>
        <dbReference type="ARBA" id="ARBA00022777"/>
    </source>
</evidence>
<comment type="caution">
    <text evidence="7">The sequence shown here is derived from an EMBL/GenBank/DDBJ whole genome shotgun (WGS) entry which is preliminary data.</text>
</comment>
<evidence type="ECO:0000256" key="1">
    <source>
        <dbReference type="ARBA" id="ARBA00010688"/>
    </source>
</evidence>
<reference evidence="8" key="1">
    <citation type="journal article" date="2019" name="Int. J. Syst. Evol. Microbiol.">
        <title>The Global Catalogue of Microorganisms (GCM) 10K type strain sequencing project: providing services to taxonomists for standard genome sequencing and annotation.</title>
        <authorList>
            <consortium name="The Broad Institute Genomics Platform"/>
            <consortium name="The Broad Institute Genome Sequencing Center for Infectious Disease"/>
            <person name="Wu L."/>
            <person name="Ma J."/>
        </authorList>
    </citation>
    <scope>NUCLEOTIDE SEQUENCE [LARGE SCALE GENOMIC DNA]</scope>
    <source>
        <strain evidence="8">JCM 17938</strain>
    </source>
</reference>
<sequence>MTRRRAAAGGRRPTGRQDDIARTLEVVTIGEAMAALRGDGPLRLGGPLTLSMAGAEANVAIGLARLGHRVRWAGVVGADELGELVQRTLRAEGVDVGTVRQDPTAPTGLLLQEHRVAHVTRVHYYRSGSAGSALRADDADAALPAAEPARFLHVTGITPALGPDPRLAVERAVRRAREAGTRICLDVNYRSRLWSPDLAARVLGELLPCVDVLIASEDELPLVAGGETGEERAAGQLLDTGIGEVVVKHGGAGARVWSAAGAVRMPARTVPVTGTVGAGDAFTAGYLSAVLDDLPIEDRLDRAVTVGAFAVAAAGDWEGLPTRAELPLLSAPDGGTIR</sequence>
<dbReference type="InterPro" id="IPR050306">
    <property type="entry name" value="PfkB_Carbo_kinase"/>
</dbReference>
<keyword evidence="5" id="KW-0067">ATP-binding</keyword>
<comment type="similarity">
    <text evidence="1">Belongs to the carbohydrate kinase PfkB family.</text>
</comment>
<dbReference type="InterPro" id="IPR029056">
    <property type="entry name" value="Ribokinase-like"/>
</dbReference>
<protein>
    <submittedName>
        <fullName evidence="7">Sugar kinase</fullName>
    </submittedName>
</protein>
<feature type="domain" description="Carbohydrate kinase PfkB" evidence="6">
    <location>
        <begin position="25"/>
        <end position="322"/>
    </location>
</feature>
<evidence type="ECO:0000313" key="7">
    <source>
        <dbReference type="EMBL" id="GAA4616350.1"/>
    </source>
</evidence>
<dbReference type="SUPFAM" id="SSF53613">
    <property type="entry name" value="Ribokinase-like"/>
    <property type="match status" value="1"/>
</dbReference>
<evidence type="ECO:0000313" key="8">
    <source>
        <dbReference type="Proteomes" id="UP001500212"/>
    </source>
</evidence>
<keyword evidence="2" id="KW-0808">Transferase</keyword>
<gene>
    <name evidence="7" type="ORF">GCM10023195_72650</name>
</gene>
<evidence type="ECO:0000259" key="6">
    <source>
        <dbReference type="Pfam" id="PF00294"/>
    </source>
</evidence>
<organism evidence="7 8">
    <name type="scientific">Actinoallomurus liliacearum</name>
    <dbReference type="NCBI Taxonomy" id="1080073"/>
    <lineage>
        <taxon>Bacteria</taxon>
        <taxon>Bacillati</taxon>
        <taxon>Actinomycetota</taxon>
        <taxon>Actinomycetes</taxon>
        <taxon>Streptosporangiales</taxon>
        <taxon>Thermomonosporaceae</taxon>
        <taxon>Actinoallomurus</taxon>
    </lineage>
</organism>
<dbReference type="Pfam" id="PF00294">
    <property type="entry name" value="PfkB"/>
    <property type="match status" value="1"/>
</dbReference>
<keyword evidence="3" id="KW-0547">Nucleotide-binding</keyword>
<keyword evidence="8" id="KW-1185">Reference proteome</keyword>
<proteinExistence type="inferred from homology"/>
<dbReference type="Proteomes" id="UP001500212">
    <property type="component" value="Unassembled WGS sequence"/>
</dbReference>
<evidence type="ECO:0000256" key="2">
    <source>
        <dbReference type="ARBA" id="ARBA00022679"/>
    </source>
</evidence>
<evidence type="ECO:0000256" key="3">
    <source>
        <dbReference type="ARBA" id="ARBA00022741"/>
    </source>
</evidence>